<evidence type="ECO:0000313" key="6">
    <source>
        <dbReference type="Proteomes" id="UP000446866"/>
    </source>
</evidence>
<proteinExistence type="inferred from homology"/>
<dbReference type="EMBL" id="QXWK01000001">
    <property type="protein sequence ID" value="NBH60061.1"/>
    <property type="molecule type" value="Genomic_DNA"/>
</dbReference>
<dbReference type="InterPro" id="IPR006139">
    <property type="entry name" value="D-isomer_2_OHA_DH_cat_dom"/>
</dbReference>
<feature type="domain" description="D-isomer specific 2-hydroxyacid dehydrogenase NAD-binding" evidence="4">
    <location>
        <begin position="121"/>
        <end position="270"/>
    </location>
</feature>
<evidence type="ECO:0000259" key="4">
    <source>
        <dbReference type="Pfam" id="PF02826"/>
    </source>
</evidence>
<accession>A0A845QGC3</accession>
<comment type="similarity">
    <text evidence="1 2">Belongs to the D-isomer specific 2-hydroxyacid dehydrogenase family.</text>
</comment>
<dbReference type="Proteomes" id="UP000446866">
    <property type="component" value="Unassembled WGS sequence"/>
</dbReference>
<organism evidence="5 6">
    <name type="scientific">Anaerotruncus colihominis</name>
    <dbReference type="NCBI Taxonomy" id="169435"/>
    <lineage>
        <taxon>Bacteria</taxon>
        <taxon>Bacillati</taxon>
        <taxon>Bacillota</taxon>
        <taxon>Clostridia</taxon>
        <taxon>Eubacteriales</taxon>
        <taxon>Oscillospiraceae</taxon>
        <taxon>Anaerotruncus</taxon>
    </lineage>
</organism>
<evidence type="ECO:0000256" key="2">
    <source>
        <dbReference type="RuleBase" id="RU003719"/>
    </source>
</evidence>
<dbReference type="CDD" id="cd12174">
    <property type="entry name" value="PGDH_like_3"/>
    <property type="match status" value="1"/>
</dbReference>
<dbReference type="InterPro" id="IPR006140">
    <property type="entry name" value="D-isomer_DH_NAD-bd"/>
</dbReference>
<keyword evidence="2" id="KW-0560">Oxidoreductase</keyword>
<reference evidence="5 6" key="1">
    <citation type="submission" date="2018-08" db="EMBL/GenBank/DDBJ databases">
        <title>Murine metabolic-syndrome-specific gut microbial biobank.</title>
        <authorList>
            <person name="Liu C."/>
        </authorList>
    </citation>
    <scope>NUCLEOTIDE SEQUENCE [LARGE SCALE GENOMIC DNA]</scope>
    <source>
        <strain evidence="5 6">28</strain>
    </source>
</reference>
<dbReference type="InterPro" id="IPR036291">
    <property type="entry name" value="NAD(P)-bd_dom_sf"/>
</dbReference>
<dbReference type="PANTHER" id="PTHR42938:SF47">
    <property type="entry name" value="HYDROXYPYRUVATE REDUCTASE"/>
    <property type="match status" value="1"/>
</dbReference>
<sequence length="377" mass="39438">MYKIGTLNKISPVGLAHLSDKYTVSDDISEANGILVRSQDMHEMQLPESLLSIARAGAGVNNIPLDKCADAGIVVFNTPGANANAVKELVLGGLFLAARNIPAGIAWAGTLTENVGKAVEKGKSQFAGTEIKGKTLGVVGLGAIGVLVANAAADLGMKAIGYDPYFSVKAAHNLCSCIEVKEDVKDLLPLCDYISIHVPAMDSTKGMFNSELFALMKDGAILLNFSRDKLVNEANLLTALEAGKLGKYVTDFPTDGVLNKENIICLPHLGASTAEAEDNCATMAVEQTMDYIENGNIVNSVNFPAVNLGAKACACRVAIATKGVENPLKLASDLLANYKVTAISGNVRGAYGYVLANVAEAVANVPSAEGVIKIRVI</sequence>
<dbReference type="SUPFAM" id="SSF51735">
    <property type="entry name" value="NAD(P)-binding Rossmann-fold domains"/>
    <property type="match status" value="1"/>
</dbReference>
<dbReference type="GO" id="GO:0016616">
    <property type="term" value="F:oxidoreductase activity, acting on the CH-OH group of donors, NAD or NADP as acceptor"/>
    <property type="evidence" value="ECO:0007669"/>
    <property type="project" value="InterPro"/>
</dbReference>
<dbReference type="GO" id="GO:0051287">
    <property type="term" value="F:NAD binding"/>
    <property type="evidence" value="ECO:0007669"/>
    <property type="project" value="InterPro"/>
</dbReference>
<dbReference type="Pfam" id="PF02826">
    <property type="entry name" value="2-Hacid_dh_C"/>
    <property type="match status" value="1"/>
</dbReference>
<evidence type="ECO:0000313" key="5">
    <source>
        <dbReference type="EMBL" id="NBH60061.1"/>
    </source>
</evidence>
<dbReference type="AlphaFoldDB" id="A0A845QGC3"/>
<keyword evidence="6" id="KW-1185">Reference proteome</keyword>
<dbReference type="Gene3D" id="3.40.50.720">
    <property type="entry name" value="NAD(P)-binding Rossmann-like Domain"/>
    <property type="match status" value="2"/>
</dbReference>
<evidence type="ECO:0000256" key="1">
    <source>
        <dbReference type="ARBA" id="ARBA00005854"/>
    </source>
</evidence>
<feature type="domain" description="D-isomer specific 2-hydroxyacid dehydrogenase catalytic" evidence="3">
    <location>
        <begin position="23"/>
        <end position="302"/>
    </location>
</feature>
<gene>
    <name evidence="5" type="ORF">D0435_00030</name>
</gene>
<dbReference type="Pfam" id="PF00389">
    <property type="entry name" value="2-Hacid_dh"/>
    <property type="match status" value="1"/>
</dbReference>
<comment type="caution">
    <text evidence="5">The sequence shown here is derived from an EMBL/GenBank/DDBJ whole genome shotgun (WGS) entry which is preliminary data.</text>
</comment>
<protein>
    <submittedName>
        <fullName evidence="5">3-phosphoglycerate dehydrogenase</fullName>
    </submittedName>
</protein>
<dbReference type="RefSeq" id="WP_160200365.1">
    <property type="nucleotide sequence ID" value="NZ_QXWK01000001.1"/>
</dbReference>
<name>A0A845QGC3_9FIRM</name>
<dbReference type="SUPFAM" id="SSF52283">
    <property type="entry name" value="Formate/glycerate dehydrogenase catalytic domain-like"/>
    <property type="match status" value="1"/>
</dbReference>
<dbReference type="PANTHER" id="PTHR42938">
    <property type="entry name" value="FORMATE DEHYDROGENASE 1"/>
    <property type="match status" value="1"/>
</dbReference>
<evidence type="ECO:0000259" key="3">
    <source>
        <dbReference type="Pfam" id="PF00389"/>
    </source>
</evidence>